<dbReference type="GO" id="GO:0005975">
    <property type="term" value="P:carbohydrate metabolic process"/>
    <property type="evidence" value="ECO:0007669"/>
    <property type="project" value="InterPro"/>
</dbReference>
<accession>A0A285HBS3</accession>
<dbReference type="AlphaFoldDB" id="A0A285HBS3"/>
<proteinExistence type="inferred from homology"/>
<dbReference type="OrthoDB" id="9809583at2"/>
<evidence type="ECO:0000313" key="4">
    <source>
        <dbReference type="EMBL" id="SNY33190.1"/>
    </source>
</evidence>
<protein>
    <submittedName>
        <fullName evidence="4">Beta-glucanase, GH16 family</fullName>
    </submittedName>
</protein>
<dbReference type="Gene3D" id="2.60.120.200">
    <property type="match status" value="1"/>
</dbReference>
<feature type="chain" id="PRO_5012199607" evidence="2">
    <location>
        <begin position="23"/>
        <end position="415"/>
    </location>
</feature>
<sequence length="415" mass="43178">MRSLIAATAAALLLAAPVPASAAPSDLSGWSVASQSGSVTLRQVTALKGGPAKTAVEVRSPGGSGSWVYALSTVKGMTFEVGRTYRMTAYLRDLGGAGRRYGMLLANGAWQHRPSTVSEYVSPANAGWQRITRTFMATAPGAADTGLYFALPASGAFTVQIADASVRAVTAYTPRSVRSAPTRTIGFSGAEGTAPDATVWNRQTGGGGWGNGERQVYTSSTANAQVDGSGKLKITALRTGDGGYTSARLTTEGKVTVAPGSYVEASITAPTGEAVWPAFWLLGANMPAVGWPACGELDVFEGTGSEPTRAKSAVHLAGRSYDWSEGTTDLGVPLDAGSHRFGVYFDAKTVRFFVDRKPTMVLWASDVTASGRTWPFAKPQFMLLNVAVAGDATPAFSARTMTVGPISIWRGGVPA</sequence>
<dbReference type="Pfam" id="PF00722">
    <property type="entry name" value="Glyco_hydro_16"/>
    <property type="match status" value="1"/>
</dbReference>
<keyword evidence="2" id="KW-0732">Signal</keyword>
<evidence type="ECO:0000313" key="5">
    <source>
        <dbReference type="Proteomes" id="UP000219612"/>
    </source>
</evidence>
<evidence type="ECO:0000259" key="3">
    <source>
        <dbReference type="PROSITE" id="PS51762"/>
    </source>
</evidence>
<dbReference type="RefSeq" id="WP_097320004.1">
    <property type="nucleotide sequence ID" value="NZ_OBDY01000004.1"/>
</dbReference>
<dbReference type="EMBL" id="OBDY01000004">
    <property type="protein sequence ID" value="SNY33190.1"/>
    <property type="molecule type" value="Genomic_DNA"/>
</dbReference>
<dbReference type="PANTHER" id="PTHR10963">
    <property type="entry name" value="GLYCOSYL HYDROLASE-RELATED"/>
    <property type="match status" value="1"/>
</dbReference>
<organism evidence="4 5">
    <name type="scientific">Paractinoplanes atraurantiacus</name>
    <dbReference type="NCBI Taxonomy" id="1036182"/>
    <lineage>
        <taxon>Bacteria</taxon>
        <taxon>Bacillati</taxon>
        <taxon>Actinomycetota</taxon>
        <taxon>Actinomycetes</taxon>
        <taxon>Micromonosporales</taxon>
        <taxon>Micromonosporaceae</taxon>
        <taxon>Paractinoplanes</taxon>
    </lineage>
</organism>
<feature type="domain" description="GH16" evidence="3">
    <location>
        <begin position="173"/>
        <end position="414"/>
    </location>
</feature>
<keyword evidence="5" id="KW-1185">Reference proteome</keyword>
<dbReference type="PANTHER" id="PTHR10963:SF55">
    <property type="entry name" value="GLYCOSIDE HYDROLASE FAMILY 16 PROTEIN"/>
    <property type="match status" value="1"/>
</dbReference>
<feature type="signal peptide" evidence="2">
    <location>
        <begin position="1"/>
        <end position="22"/>
    </location>
</feature>
<dbReference type="CDD" id="cd08023">
    <property type="entry name" value="GH16_laminarinase_like"/>
    <property type="match status" value="1"/>
</dbReference>
<dbReference type="InterPro" id="IPR050546">
    <property type="entry name" value="Glycosyl_Hydrlase_16"/>
</dbReference>
<evidence type="ECO:0000256" key="1">
    <source>
        <dbReference type="ARBA" id="ARBA00006865"/>
    </source>
</evidence>
<gene>
    <name evidence="4" type="ORF">SAMN05421748_10495</name>
</gene>
<dbReference type="InterPro" id="IPR000757">
    <property type="entry name" value="Beta-glucanase-like"/>
</dbReference>
<comment type="similarity">
    <text evidence="1">Belongs to the glycosyl hydrolase 16 family.</text>
</comment>
<dbReference type="SUPFAM" id="SSF49899">
    <property type="entry name" value="Concanavalin A-like lectins/glucanases"/>
    <property type="match status" value="1"/>
</dbReference>
<evidence type="ECO:0000256" key="2">
    <source>
        <dbReference type="SAM" id="SignalP"/>
    </source>
</evidence>
<dbReference type="PROSITE" id="PS51762">
    <property type="entry name" value="GH16_2"/>
    <property type="match status" value="1"/>
</dbReference>
<dbReference type="Gene3D" id="2.60.120.260">
    <property type="entry name" value="Galactose-binding domain-like"/>
    <property type="match status" value="1"/>
</dbReference>
<dbReference type="GO" id="GO:0004553">
    <property type="term" value="F:hydrolase activity, hydrolyzing O-glycosyl compounds"/>
    <property type="evidence" value="ECO:0007669"/>
    <property type="project" value="InterPro"/>
</dbReference>
<dbReference type="Proteomes" id="UP000219612">
    <property type="component" value="Unassembled WGS sequence"/>
</dbReference>
<dbReference type="InterPro" id="IPR013320">
    <property type="entry name" value="ConA-like_dom_sf"/>
</dbReference>
<reference evidence="4 5" key="1">
    <citation type="submission" date="2017-09" db="EMBL/GenBank/DDBJ databases">
        <authorList>
            <person name="Ehlers B."/>
            <person name="Leendertz F.H."/>
        </authorList>
    </citation>
    <scope>NUCLEOTIDE SEQUENCE [LARGE SCALE GENOMIC DNA]</scope>
    <source>
        <strain evidence="4 5">CGMCC 4.6857</strain>
    </source>
</reference>
<name>A0A285HBS3_9ACTN</name>